<accession>A0A9D1TRA2</accession>
<organism evidence="1 2">
    <name type="scientific">Candidatus Protoclostridium stercorigallinarum</name>
    <dbReference type="NCBI Taxonomy" id="2838741"/>
    <lineage>
        <taxon>Bacteria</taxon>
        <taxon>Bacillati</taxon>
        <taxon>Bacillota</taxon>
        <taxon>Clostridia</taxon>
        <taxon>Candidatus Protoclostridium</taxon>
    </lineage>
</organism>
<dbReference type="EMBL" id="DXHS01000020">
    <property type="protein sequence ID" value="HIW01957.1"/>
    <property type="molecule type" value="Genomic_DNA"/>
</dbReference>
<dbReference type="AlphaFoldDB" id="A0A9D1TRA2"/>
<reference evidence="1" key="1">
    <citation type="journal article" date="2021" name="PeerJ">
        <title>Extensive microbial diversity within the chicken gut microbiome revealed by metagenomics and culture.</title>
        <authorList>
            <person name="Gilroy R."/>
            <person name="Ravi A."/>
            <person name="Getino M."/>
            <person name="Pursley I."/>
            <person name="Horton D.L."/>
            <person name="Alikhan N.F."/>
            <person name="Baker D."/>
            <person name="Gharbi K."/>
            <person name="Hall N."/>
            <person name="Watson M."/>
            <person name="Adriaenssens E.M."/>
            <person name="Foster-Nyarko E."/>
            <person name="Jarju S."/>
            <person name="Secka A."/>
            <person name="Antonio M."/>
            <person name="Oren A."/>
            <person name="Chaudhuri R.R."/>
            <person name="La Ragione R."/>
            <person name="Hildebrand F."/>
            <person name="Pallen M.J."/>
        </authorList>
    </citation>
    <scope>NUCLEOTIDE SEQUENCE</scope>
    <source>
        <strain evidence="1">12435</strain>
    </source>
</reference>
<comment type="caution">
    <text evidence="1">The sequence shown here is derived from an EMBL/GenBank/DDBJ whole genome shotgun (WGS) entry which is preliminary data.</text>
</comment>
<evidence type="ECO:0000313" key="2">
    <source>
        <dbReference type="Proteomes" id="UP000823990"/>
    </source>
</evidence>
<reference evidence="1" key="2">
    <citation type="submission" date="2021-04" db="EMBL/GenBank/DDBJ databases">
        <authorList>
            <person name="Gilroy R."/>
        </authorList>
    </citation>
    <scope>NUCLEOTIDE SEQUENCE</scope>
    <source>
        <strain evidence="1">12435</strain>
    </source>
</reference>
<gene>
    <name evidence="1" type="ORF">H9892_01295</name>
</gene>
<dbReference type="Proteomes" id="UP000823990">
    <property type="component" value="Unassembled WGS sequence"/>
</dbReference>
<name>A0A9D1TRA2_9FIRM</name>
<protein>
    <submittedName>
        <fullName evidence="1">Uncharacterized protein</fullName>
    </submittedName>
</protein>
<sequence length="258" mass="28518">MMEPEFEEYIDDSDEAVYEFCDACRELPDTKFIMAERRISELLMMIATSGKLQAIVAGSCAGFDFPAAFAKSRVRAGKRYSLLPPTRSRDLIAFAVNLLYAFDTHSVNLQEFLDEYYYSGNGVSFAFASFAHNIVVPLADCVLTELRAFSESAHEHIPVREETVTEVEPPIPDEAVSDLTERIADICDMAEKTGASARDLDELYSVAGALGESINKRDVRLARTLLVGLRGVVVSKSLTAAIGEKVDELDETLRHFGV</sequence>
<proteinExistence type="predicted"/>
<evidence type="ECO:0000313" key="1">
    <source>
        <dbReference type="EMBL" id="HIW01957.1"/>
    </source>
</evidence>